<feature type="binding site" evidence="13">
    <location>
        <position position="122"/>
    </location>
    <ligand>
        <name>Fe cation</name>
        <dbReference type="ChEBI" id="CHEBI:24875"/>
    </ligand>
</feature>
<keyword evidence="13 14" id="KW-0408">Iron</keyword>
<dbReference type="RefSeq" id="WP_188926648.1">
    <property type="nucleotide sequence ID" value="NZ_BMQI01000050.1"/>
</dbReference>
<dbReference type="Gene3D" id="3.30.1490.190">
    <property type="match status" value="1"/>
</dbReference>
<keyword evidence="8 12" id="KW-0862">Zinc</keyword>
<evidence type="ECO:0000256" key="7">
    <source>
        <dbReference type="ARBA" id="ARBA00022723"/>
    </source>
</evidence>
<dbReference type="Proteomes" id="UP001139408">
    <property type="component" value="Unassembled WGS sequence"/>
</dbReference>
<dbReference type="GO" id="GO:0003700">
    <property type="term" value="F:DNA-binding transcription factor activity"/>
    <property type="evidence" value="ECO:0007669"/>
    <property type="project" value="UniProtKB-UniRule"/>
</dbReference>
<dbReference type="PANTHER" id="PTHR33202">
    <property type="entry name" value="ZINC UPTAKE REGULATION PROTEIN"/>
    <property type="match status" value="1"/>
</dbReference>
<comment type="subunit">
    <text evidence="3 14">Homodimer.</text>
</comment>
<organism evidence="15 16">
    <name type="scientific">Shewanella algicola</name>
    <dbReference type="NCBI Taxonomy" id="640633"/>
    <lineage>
        <taxon>Bacteria</taxon>
        <taxon>Pseudomonadati</taxon>
        <taxon>Pseudomonadota</taxon>
        <taxon>Gammaproteobacteria</taxon>
        <taxon>Alteromonadales</taxon>
        <taxon>Shewanellaceae</taxon>
        <taxon>Shewanella</taxon>
    </lineage>
</organism>
<dbReference type="AlphaFoldDB" id="A0A9X1Z902"/>
<comment type="similarity">
    <text evidence="2 14">Belongs to the Fur family.</text>
</comment>
<evidence type="ECO:0000256" key="9">
    <source>
        <dbReference type="ARBA" id="ARBA00023015"/>
    </source>
</evidence>
<dbReference type="FunFam" id="1.10.10.10:FF:000007">
    <property type="entry name" value="Ferric uptake regulation protein"/>
    <property type="match status" value="1"/>
</dbReference>
<comment type="cofactor">
    <cofactor evidence="12">
        <name>Zn(2+)</name>
        <dbReference type="ChEBI" id="CHEBI:29105"/>
    </cofactor>
    <text evidence="12">Binds 1 zinc ion per subunit.</text>
</comment>
<dbReference type="GO" id="GO:0008270">
    <property type="term" value="F:zinc ion binding"/>
    <property type="evidence" value="ECO:0007669"/>
    <property type="project" value="TreeGrafter"/>
</dbReference>
<feature type="binding site" evidence="12">
    <location>
        <position position="93"/>
    </location>
    <ligand>
        <name>Zn(2+)</name>
        <dbReference type="ChEBI" id="CHEBI:29105"/>
    </ligand>
</feature>
<gene>
    <name evidence="14" type="primary">fur</name>
    <name evidence="15" type="ORF">L2749_18415</name>
</gene>
<dbReference type="Gene3D" id="1.10.10.10">
    <property type="entry name" value="Winged helix-like DNA-binding domain superfamily/Winged helix DNA-binding domain"/>
    <property type="match status" value="1"/>
</dbReference>
<proteinExistence type="inferred from homology"/>
<evidence type="ECO:0000256" key="2">
    <source>
        <dbReference type="ARBA" id="ARBA00007957"/>
    </source>
</evidence>
<keyword evidence="10 14" id="KW-0238">DNA-binding</keyword>
<keyword evidence="6 14" id="KW-0678">Repressor</keyword>
<feature type="binding site" evidence="12">
    <location>
        <position position="133"/>
    </location>
    <ligand>
        <name>Zn(2+)</name>
        <dbReference type="ChEBI" id="CHEBI:29105"/>
    </ligand>
</feature>
<dbReference type="InterPro" id="IPR043135">
    <property type="entry name" value="Fur_C"/>
</dbReference>
<keyword evidence="9 14" id="KW-0805">Transcription regulation</keyword>
<evidence type="ECO:0000256" key="3">
    <source>
        <dbReference type="ARBA" id="ARBA00011738"/>
    </source>
</evidence>
<evidence type="ECO:0000256" key="6">
    <source>
        <dbReference type="ARBA" id="ARBA00022491"/>
    </source>
</evidence>
<feature type="binding site" evidence="13">
    <location>
        <position position="86"/>
    </location>
    <ligand>
        <name>Fe cation</name>
        <dbReference type="ChEBI" id="CHEBI:24875"/>
    </ligand>
</feature>
<feature type="binding site" evidence="12">
    <location>
        <position position="130"/>
    </location>
    <ligand>
        <name>Zn(2+)</name>
        <dbReference type="ChEBI" id="CHEBI:29105"/>
    </ligand>
</feature>
<dbReference type="PANTHER" id="PTHR33202:SF2">
    <property type="entry name" value="FERRIC UPTAKE REGULATION PROTEIN"/>
    <property type="match status" value="1"/>
</dbReference>
<protein>
    <recommendedName>
        <fullName evidence="4 14">Ferric uptake regulation protein</fullName>
    </recommendedName>
</protein>
<dbReference type="GO" id="GO:0045892">
    <property type="term" value="P:negative regulation of DNA-templated transcription"/>
    <property type="evidence" value="ECO:0007669"/>
    <property type="project" value="TreeGrafter"/>
</dbReference>
<evidence type="ECO:0000313" key="16">
    <source>
        <dbReference type="Proteomes" id="UP001139408"/>
    </source>
</evidence>
<dbReference type="InterPro" id="IPR036388">
    <property type="entry name" value="WH-like_DNA-bd_sf"/>
</dbReference>
<dbReference type="Pfam" id="PF01475">
    <property type="entry name" value="FUR"/>
    <property type="match status" value="1"/>
</dbReference>
<keyword evidence="11 14" id="KW-0804">Transcription</keyword>
<evidence type="ECO:0000256" key="5">
    <source>
        <dbReference type="ARBA" id="ARBA00022490"/>
    </source>
</evidence>
<comment type="subcellular location">
    <subcellularLocation>
        <location evidence="1 14">Cytoplasm</location>
    </subcellularLocation>
</comment>
<feature type="binding site" evidence="13">
    <location>
        <position position="105"/>
    </location>
    <ligand>
        <name>Fe cation</name>
        <dbReference type="ChEBI" id="CHEBI:24875"/>
    </ligand>
</feature>
<reference evidence="15" key="1">
    <citation type="submission" date="2022-01" db="EMBL/GenBank/DDBJ databases">
        <title>Whole genome-based taxonomy of the Shewanellaceae.</title>
        <authorList>
            <person name="Martin-Rodriguez A.J."/>
        </authorList>
    </citation>
    <scope>NUCLEOTIDE SEQUENCE</scope>
    <source>
        <strain evidence="15">DSM 23803</strain>
    </source>
</reference>
<keyword evidence="5 14" id="KW-0963">Cytoplasm</keyword>
<evidence type="ECO:0000256" key="4">
    <source>
        <dbReference type="ARBA" id="ARBA00020910"/>
    </source>
</evidence>
<keyword evidence="16" id="KW-1185">Reference proteome</keyword>
<feature type="binding site" evidence="12">
    <location>
        <position position="90"/>
    </location>
    <ligand>
        <name>Zn(2+)</name>
        <dbReference type="ChEBI" id="CHEBI:29105"/>
    </ligand>
</feature>
<comment type="caution">
    <text evidence="15">The sequence shown here is derived from an EMBL/GenBank/DDBJ whole genome shotgun (WGS) entry which is preliminary data.</text>
</comment>
<dbReference type="EMBL" id="JAKILJ010000052">
    <property type="protein sequence ID" value="MCL1107197.1"/>
    <property type="molecule type" value="Genomic_DNA"/>
</dbReference>
<dbReference type="CDD" id="cd07153">
    <property type="entry name" value="Fur_like"/>
    <property type="match status" value="1"/>
</dbReference>
<name>A0A9X1Z902_9GAMM</name>
<evidence type="ECO:0000256" key="1">
    <source>
        <dbReference type="ARBA" id="ARBA00004496"/>
    </source>
</evidence>
<evidence type="ECO:0000256" key="8">
    <source>
        <dbReference type="ARBA" id="ARBA00022833"/>
    </source>
</evidence>
<keyword evidence="7 12" id="KW-0479">Metal-binding</keyword>
<dbReference type="GO" id="GO:0000976">
    <property type="term" value="F:transcription cis-regulatory region binding"/>
    <property type="evidence" value="ECO:0007669"/>
    <property type="project" value="TreeGrafter"/>
</dbReference>
<evidence type="ECO:0000313" key="15">
    <source>
        <dbReference type="EMBL" id="MCL1107197.1"/>
    </source>
</evidence>
<evidence type="ECO:0000256" key="11">
    <source>
        <dbReference type="ARBA" id="ARBA00023163"/>
    </source>
</evidence>
<dbReference type="InterPro" id="IPR036390">
    <property type="entry name" value="WH_DNA-bd_sf"/>
</dbReference>
<evidence type="ECO:0000256" key="12">
    <source>
        <dbReference type="PIRSR" id="PIRSR602481-1"/>
    </source>
</evidence>
<dbReference type="GO" id="GO:0005829">
    <property type="term" value="C:cytosol"/>
    <property type="evidence" value="ECO:0007669"/>
    <property type="project" value="TreeGrafter"/>
</dbReference>
<evidence type="ECO:0000256" key="14">
    <source>
        <dbReference type="RuleBase" id="RU364037"/>
    </source>
</evidence>
<dbReference type="InterPro" id="IPR002481">
    <property type="entry name" value="FUR"/>
</dbReference>
<accession>A0A9X1Z902</accession>
<evidence type="ECO:0000256" key="13">
    <source>
        <dbReference type="PIRSR" id="PIRSR602481-2"/>
    </source>
</evidence>
<evidence type="ECO:0000256" key="10">
    <source>
        <dbReference type="ARBA" id="ARBA00023125"/>
    </source>
</evidence>
<sequence length="143" mass="16359">MQAVLKDSGLKVTHQRCKLLEFINQVDEQHLTVENIYQGINAQGENIGLTSVYRMMSDFEQAGLVTRRLLESEKTIYELSNKPRHDHLICLTCGKVIDFVDPLIELRLSLAAEHHGMSIHHHSLNMYGQCFECQKAHLNESIT</sequence>
<dbReference type="SUPFAM" id="SSF46785">
    <property type="entry name" value="Winged helix' DNA-binding domain"/>
    <property type="match status" value="1"/>
</dbReference>
<comment type="cofactor">
    <cofactor evidence="13">
        <name>Mn(2+)</name>
        <dbReference type="ChEBI" id="CHEBI:29035"/>
    </cofactor>
    <cofactor evidence="13">
        <name>Fe(2+)</name>
        <dbReference type="ChEBI" id="CHEBI:29033"/>
    </cofactor>
    <text evidence="13">Binds 1 Mn(2+) or Fe(2+) ion per subunit.</text>
</comment>
<dbReference type="GO" id="GO:1900705">
    <property type="term" value="P:negative regulation of siderophore biosynthetic process"/>
    <property type="evidence" value="ECO:0007669"/>
    <property type="project" value="TreeGrafter"/>
</dbReference>